<dbReference type="Proteomes" id="UP000301751">
    <property type="component" value="Unassembled WGS sequence"/>
</dbReference>
<sequence>MPYVRRDAQGSLLSLHRQAEGGATEWLADNDAQVLAFMAQQHTDGFQQLDADFIRVLEDLIDVLVDKHVINMTDLPPAARDKLAARRDHRRPTALAELNLLGDAPGVVDTGTLRAFTPFA</sequence>
<gene>
    <name evidence="1" type="ORF">AQPW35_53760</name>
</gene>
<dbReference type="EMBL" id="BJCL01000032">
    <property type="protein sequence ID" value="GCL66295.1"/>
    <property type="molecule type" value="Genomic_DNA"/>
</dbReference>
<dbReference type="OrthoDB" id="8527830at2"/>
<proteinExistence type="predicted"/>
<evidence type="ECO:0000313" key="1">
    <source>
        <dbReference type="EMBL" id="GCL66295.1"/>
    </source>
</evidence>
<comment type="caution">
    <text evidence="1">The sequence shown here is derived from an EMBL/GenBank/DDBJ whole genome shotgun (WGS) entry which is preliminary data.</text>
</comment>
<evidence type="ECO:0000313" key="2">
    <source>
        <dbReference type="Proteomes" id="UP000301751"/>
    </source>
</evidence>
<evidence type="ECO:0008006" key="3">
    <source>
        <dbReference type="Google" id="ProtNLM"/>
    </source>
</evidence>
<dbReference type="AlphaFoldDB" id="A0A480B318"/>
<dbReference type="RefSeq" id="WP_137735996.1">
    <property type="nucleotide sequence ID" value="NZ_BJCL01000032.1"/>
</dbReference>
<name>A0A480B318_9BURK</name>
<protein>
    <recommendedName>
        <fullName evidence="3">Tryptophan synthase subunit beta like protein</fullName>
    </recommendedName>
</protein>
<organism evidence="1 2">
    <name type="scientific">Pseudaquabacterium pictum</name>
    <dbReference type="NCBI Taxonomy" id="2315236"/>
    <lineage>
        <taxon>Bacteria</taxon>
        <taxon>Pseudomonadati</taxon>
        <taxon>Pseudomonadota</taxon>
        <taxon>Betaproteobacteria</taxon>
        <taxon>Burkholderiales</taxon>
        <taxon>Sphaerotilaceae</taxon>
        <taxon>Pseudaquabacterium</taxon>
    </lineage>
</organism>
<reference evidence="2" key="1">
    <citation type="submission" date="2019-03" db="EMBL/GenBank/DDBJ databases">
        <title>Aquabacterium pictum sp.nov., the first bacteriochlorophyll a-containing freshwater bacterium in the genus Aquabacterium of the class Betaproteobacteria.</title>
        <authorList>
            <person name="Hirose S."/>
            <person name="Tank M."/>
            <person name="Hara E."/>
            <person name="Tamaki H."/>
            <person name="Takaichi S."/>
            <person name="Haruta S."/>
            <person name="Hanada S."/>
        </authorList>
    </citation>
    <scope>NUCLEOTIDE SEQUENCE [LARGE SCALE GENOMIC DNA]</scope>
    <source>
        <strain evidence="2">W35</strain>
    </source>
</reference>
<keyword evidence="2" id="KW-1185">Reference proteome</keyword>
<accession>A0A480B318</accession>